<dbReference type="InterPro" id="IPR017941">
    <property type="entry name" value="Rieske_2Fe-2S"/>
</dbReference>
<dbReference type="PROSITE" id="PS51296">
    <property type="entry name" value="RIESKE"/>
    <property type="match status" value="1"/>
</dbReference>
<evidence type="ECO:0000256" key="6">
    <source>
        <dbReference type="ARBA" id="ARBA00034078"/>
    </source>
</evidence>
<keyword evidence="1" id="KW-0001">2Fe-2S</keyword>
<evidence type="ECO:0000256" key="8">
    <source>
        <dbReference type="SAM" id="Phobius"/>
    </source>
</evidence>
<dbReference type="EMBL" id="CAFAAG010000009">
    <property type="protein sequence ID" value="CAB4786586.1"/>
    <property type="molecule type" value="Genomic_DNA"/>
</dbReference>
<evidence type="ECO:0000256" key="4">
    <source>
        <dbReference type="ARBA" id="ARBA00023014"/>
    </source>
</evidence>
<keyword evidence="5" id="KW-1015">Disulfide bond</keyword>
<dbReference type="InterPro" id="IPR036922">
    <property type="entry name" value="Rieske_2Fe-2S_sf"/>
</dbReference>
<protein>
    <submittedName>
        <fullName evidence="10">Unannotated protein</fullName>
    </submittedName>
</protein>
<dbReference type="Gene3D" id="2.102.10.10">
    <property type="entry name" value="Rieske [2Fe-2S] iron-sulphur domain"/>
    <property type="match status" value="1"/>
</dbReference>
<dbReference type="SUPFAM" id="SSF50022">
    <property type="entry name" value="ISP domain"/>
    <property type="match status" value="1"/>
</dbReference>
<keyword evidence="4" id="KW-0411">Iron-sulfur</keyword>
<dbReference type="PANTHER" id="PTHR10134">
    <property type="entry name" value="CYTOCHROME B-C1 COMPLEX SUBUNIT RIESKE, MITOCHONDRIAL"/>
    <property type="match status" value="1"/>
</dbReference>
<accession>A0A6J6WTE8</accession>
<dbReference type="GO" id="GO:0016020">
    <property type="term" value="C:membrane"/>
    <property type="evidence" value="ECO:0007669"/>
    <property type="project" value="InterPro"/>
</dbReference>
<organism evidence="10">
    <name type="scientific">freshwater metagenome</name>
    <dbReference type="NCBI Taxonomy" id="449393"/>
    <lineage>
        <taxon>unclassified sequences</taxon>
        <taxon>metagenomes</taxon>
        <taxon>ecological metagenomes</taxon>
    </lineage>
</organism>
<keyword evidence="8" id="KW-0812">Transmembrane</keyword>
<evidence type="ECO:0000259" key="9">
    <source>
        <dbReference type="PROSITE" id="PS51296"/>
    </source>
</evidence>
<dbReference type="GO" id="GO:0051537">
    <property type="term" value="F:2 iron, 2 sulfur cluster binding"/>
    <property type="evidence" value="ECO:0007669"/>
    <property type="project" value="UniProtKB-KW"/>
</dbReference>
<keyword evidence="8" id="KW-0472">Membrane</keyword>
<keyword evidence="2" id="KW-0479">Metal-binding</keyword>
<feature type="transmembrane region" description="Helical" evidence="8">
    <location>
        <begin position="104"/>
        <end position="122"/>
    </location>
</feature>
<sequence length="283" mass="29784">MNTTTIITLAVAILIVLGLALVLTSVKRNESRGVGTLKRETRRKDKGKVNPDEVSGREVERAAVAARNMAIATRPSADVEPWSPPDAEAIGVARRQFLNRATGTLLGASLGAFGASLIAFLWTSASGGFGSKITIGNVDTVIGQIRANKGFFYVPQARSWITEYPKEGLSKAKVAYGKQAPVYAGMEAGIIALYQKCPHLGCRVPNCVSSQWFECPCHGSQYNRVGEKKGGPAPRGMDRFGVSVANDIVVVDTGSVFGGPPIGTNTTGQEAEGPHCVGTAGGH</sequence>
<evidence type="ECO:0000256" key="2">
    <source>
        <dbReference type="ARBA" id="ARBA00022723"/>
    </source>
</evidence>
<feature type="region of interest" description="Disordered" evidence="7">
    <location>
        <begin position="33"/>
        <end position="53"/>
    </location>
</feature>
<gene>
    <name evidence="10" type="ORF">UFOPK2975_00251</name>
</gene>
<dbReference type="Pfam" id="PF00355">
    <property type="entry name" value="Rieske"/>
    <property type="match status" value="1"/>
</dbReference>
<proteinExistence type="predicted"/>
<keyword evidence="8" id="KW-1133">Transmembrane helix</keyword>
<keyword evidence="3" id="KW-0408">Iron</keyword>
<feature type="domain" description="Rieske" evidence="9">
    <location>
        <begin position="157"/>
        <end position="251"/>
    </location>
</feature>
<dbReference type="InterPro" id="IPR005805">
    <property type="entry name" value="Rieske_Fe-S_prot_C"/>
</dbReference>
<evidence type="ECO:0000313" key="10">
    <source>
        <dbReference type="EMBL" id="CAB4786586.1"/>
    </source>
</evidence>
<evidence type="ECO:0000256" key="3">
    <source>
        <dbReference type="ARBA" id="ARBA00023004"/>
    </source>
</evidence>
<reference evidence="10" key="1">
    <citation type="submission" date="2020-05" db="EMBL/GenBank/DDBJ databases">
        <authorList>
            <person name="Chiriac C."/>
            <person name="Salcher M."/>
            <person name="Ghai R."/>
            <person name="Kavagutti S V."/>
        </authorList>
    </citation>
    <scope>NUCLEOTIDE SEQUENCE</scope>
</reference>
<evidence type="ECO:0000256" key="7">
    <source>
        <dbReference type="SAM" id="MobiDB-lite"/>
    </source>
</evidence>
<evidence type="ECO:0000256" key="1">
    <source>
        <dbReference type="ARBA" id="ARBA00022714"/>
    </source>
</evidence>
<evidence type="ECO:0000256" key="5">
    <source>
        <dbReference type="ARBA" id="ARBA00023157"/>
    </source>
</evidence>
<name>A0A6J6WTE8_9ZZZZ</name>
<dbReference type="InterPro" id="IPR014349">
    <property type="entry name" value="Rieske_Fe-S_prot"/>
</dbReference>
<comment type="cofactor">
    <cofactor evidence="6">
        <name>[2Fe-2S] cluster</name>
        <dbReference type="ChEBI" id="CHEBI:190135"/>
    </cofactor>
</comment>
<feature type="transmembrane region" description="Helical" evidence="8">
    <location>
        <begin position="6"/>
        <end position="26"/>
    </location>
</feature>
<feature type="region of interest" description="Disordered" evidence="7">
    <location>
        <begin position="260"/>
        <end position="283"/>
    </location>
</feature>
<dbReference type="AlphaFoldDB" id="A0A6J6WTE8"/>
<dbReference type="GO" id="GO:0046872">
    <property type="term" value="F:metal ion binding"/>
    <property type="evidence" value="ECO:0007669"/>
    <property type="project" value="UniProtKB-KW"/>
</dbReference>
<dbReference type="PRINTS" id="PR00162">
    <property type="entry name" value="RIESKE"/>
</dbReference>